<evidence type="ECO:0008006" key="3">
    <source>
        <dbReference type="Google" id="ProtNLM"/>
    </source>
</evidence>
<accession>A0ABX1P6N9</accession>
<reference evidence="1 2" key="1">
    <citation type="submission" date="2018-06" db="EMBL/GenBank/DDBJ databases">
        <title>Comparative genomics of Brasilonema spp. strains.</title>
        <authorList>
            <person name="Alvarenga D.O."/>
            <person name="Fiore M.F."/>
            <person name="Varani A.M."/>
        </authorList>
    </citation>
    <scope>NUCLEOTIDE SEQUENCE [LARGE SCALE GENOMIC DNA]</scope>
    <source>
        <strain evidence="1 2">SPC951</strain>
    </source>
</reference>
<proteinExistence type="predicted"/>
<organism evidence="1 2">
    <name type="scientific">Brasilonema bromeliae SPC951</name>
    <dbReference type="NCBI Taxonomy" id="385972"/>
    <lineage>
        <taxon>Bacteria</taxon>
        <taxon>Bacillati</taxon>
        <taxon>Cyanobacteriota</taxon>
        <taxon>Cyanophyceae</taxon>
        <taxon>Nostocales</taxon>
        <taxon>Scytonemataceae</taxon>
        <taxon>Brasilonema</taxon>
        <taxon>Bromeliae group (in: Brasilonema)</taxon>
    </lineage>
</organism>
<gene>
    <name evidence="1" type="ORF">DP116_11605</name>
</gene>
<protein>
    <recommendedName>
        <fullName evidence="3">F-box domain-containing protein</fullName>
    </recommendedName>
</protein>
<keyword evidence="2" id="KW-1185">Reference proteome</keyword>
<sequence length="240" mass="27340">MKKLPSELKLAIIGNLKLIRTSEKENLLQGVSLTEQSCLNDTAWMAFENGKVSSDIRLQKYLAVIKSEKEVLHKAVSRNDHPLTTAKHKGTPSIKCRLMALSRTGKQFTADINNHITKQVVIGKNFIKLEKSTRSLRIFPSLVSKQIYNDRVQRTDNRTQSCHLSPVFYDHPGGKAKVSQSKWSYAELDGFIHYKVMNNSSAIRVDANCSSQSYPCRGHTNKHNCPEPWINDSVWWKSWI</sequence>
<evidence type="ECO:0000313" key="2">
    <source>
        <dbReference type="Proteomes" id="UP000718564"/>
    </source>
</evidence>
<dbReference type="EMBL" id="QMEB01000074">
    <property type="protein sequence ID" value="NMG20067.1"/>
    <property type="molecule type" value="Genomic_DNA"/>
</dbReference>
<dbReference type="Proteomes" id="UP000718564">
    <property type="component" value="Unassembled WGS sequence"/>
</dbReference>
<name>A0ABX1P6N9_9CYAN</name>
<comment type="caution">
    <text evidence="1">The sequence shown here is derived from an EMBL/GenBank/DDBJ whole genome shotgun (WGS) entry which is preliminary data.</text>
</comment>
<dbReference type="RefSeq" id="WP_169155329.1">
    <property type="nucleotide sequence ID" value="NZ_CAWPJE010000051.1"/>
</dbReference>
<evidence type="ECO:0000313" key="1">
    <source>
        <dbReference type="EMBL" id="NMG20067.1"/>
    </source>
</evidence>